<dbReference type="KEGG" id="bic:LMTR13_19560"/>
<dbReference type="AlphaFoldDB" id="A0A1B1USF1"/>
<evidence type="ECO:0000256" key="1">
    <source>
        <dbReference type="ARBA" id="ARBA00006845"/>
    </source>
</evidence>
<gene>
    <name evidence="3" type="ORF">LMTR13_19560</name>
</gene>
<keyword evidence="4" id="KW-1185">Reference proteome</keyword>
<name>A0A1B1USF1_9BRAD</name>
<organism evidence="3 4">
    <name type="scientific">Bradyrhizobium icense</name>
    <dbReference type="NCBI Taxonomy" id="1274631"/>
    <lineage>
        <taxon>Bacteria</taxon>
        <taxon>Pseudomonadati</taxon>
        <taxon>Pseudomonadota</taxon>
        <taxon>Alphaproteobacteria</taxon>
        <taxon>Hyphomicrobiales</taxon>
        <taxon>Nitrobacteraceae</taxon>
        <taxon>Bradyrhizobium</taxon>
    </lineage>
</organism>
<dbReference type="SUPFAM" id="SSF52038">
    <property type="entry name" value="Barstar-related"/>
    <property type="match status" value="1"/>
</dbReference>
<dbReference type="Gene3D" id="3.30.370.10">
    <property type="entry name" value="Barstar-like"/>
    <property type="match status" value="1"/>
</dbReference>
<sequence length="138" mass="15177">MSRDLQIFFAFKEGPSQNAAVCANITASILSKQALLATLATQLSFPDYFGENWDALEECIADLSWLPNGPVIIRHADVPLVGDPRNAKTYVAILNAAARKMSKSEDHPLSIVFPNGCRDQVVWLLRSSFVKGNKRTAD</sequence>
<evidence type="ECO:0000259" key="2">
    <source>
        <dbReference type="Pfam" id="PF01337"/>
    </source>
</evidence>
<dbReference type="Proteomes" id="UP000092839">
    <property type="component" value="Chromosome"/>
</dbReference>
<protein>
    <recommendedName>
        <fullName evidence="2">Barstar (barnase inhibitor) domain-containing protein</fullName>
    </recommendedName>
</protein>
<proteinExistence type="inferred from homology"/>
<dbReference type="STRING" id="1274631.LMTR13_19560"/>
<reference evidence="3 4" key="1">
    <citation type="submission" date="2016-07" db="EMBL/GenBank/DDBJ databases">
        <title>Complete genome sequence of Bradyrhizobium icense LMTR 13T, a potential inoculant strain isolated from lima bean (Phaseolus lunatus) in Peru.</title>
        <authorList>
            <person name="Ormeno-Orrillo E."/>
            <person name="Duran D."/>
            <person name="Rogel M.A."/>
            <person name="Rey L."/>
            <person name="Imperial J."/>
            <person name="Ruiz-Argueso T."/>
            <person name="Martinez-Romero E."/>
        </authorList>
    </citation>
    <scope>NUCLEOTIDE SEQUENCE [LARGE SCALE GENOMIC DNA]</scope>
    <source>
        <strain evidence="3 4">LMTR 13</strain>
    </source>
</reference>
<evidence type="ECO:0000313" key="4">
    <source>
        <dbReference type="Proteomes" id="UP000092839"/>
    </source>
</evidence>
<dbReference type="EMBL" id="CP016428">
    <property type="protein sequence ID" value="ANW05701.1"/>
    <property type="molecule type" value="Genomic_DNA"/>
</dbReference>
<dbReference type="Pfam" id="PF01337">
    <property type="entry name" value="Barstar"/>
    <property type="match status" value="1"/>
</dbReference>
<dbReference type="InterPro" id="IPR035905">
    <property type="entry name" value="Barstar-like_sf"/>
</dbReference>
<accession>A0A1B1USF1</accession>
<dbReference type="InterPro" id="IPR000468">
    <property type="entry name" value="Barstar"/>
</dbReference>
<evidence type="ECO:0000313" key="3">
    <source>
        <dbReference type="EMBL" id="ANW05701.1"/>
    </source>
</evidence>
<comment type="similarity">
    <text evidence="1">Belongs to the barstar family.</text>
</comment>
<feature type="domain" description="Barstar (barnase inhibitor)" evidence="2">
    <location>
        <begin position="27"/>
        <end position="112"/>
    </location>
</feature>